<evidence type="ECO:0000313" key="3">
    <source>
        <dbReference type="Proteomes" id="UP000006591"/>
    </source>
</evidence>
<reference evidence="2" key="2">
    <citation type="submission" date="2018-04" db="EMBL/GenBank/DDBJ databases">
        <title>OnivRS2 (Oryza nivara Reference Sequence Version 2).</title>
        <authorList>
            <person name="Zhang J."/>
            <person name="Kudrna D."/>
            <person name="Lee S."/>
            <person name="Talag J."/>
            <person name="Rajasekar S."/>
            <person name="Welchert J."/>
            <person name="Hsing Y.-I."/>
            <person name="Wing R.A."/>
        </authorList>
    </citation>
    <scope>NUCLEOTIDE SEQUENCE [LARGE SCALE GENOMIC DNA]</scope>
    <source>
        <strain evidence="2">SL10</strain>
    </source>
</reference>
<dbReference type="Proteomes" id="UP000006591">
    <property type="component" value="Chromosome 2"/>
</dbReference>
<feature type="region of interest" description="Disordered" evidence="1">
    <location>
        <begin position="20"/>
        <end position="69"/>
    </location>
</feature>
<protein>
    <submittedName>
        <fullName evidence="2">Uncharacterized protein</fullName>
    </submittedName>
</protein>
<organism evidence="2">
    <name type="scientific">Oryza nivara</name>
    <name type="common">Indian wild rice</name>
    <name type="synonym">Oryza sativa f. spontanea</name>
    <dbReference type="NCBI Taxonomy" id="4536"/>
    <lineage>
        <taxon>Eukaryota</taxon>
        <taxon>Viridiplantae</taxon>
        <taxon>Streptophyta</taxon>
        <taxon>Embryophyta</taxon>
        <taxon>Tracheophyta</taxon>
        <taxon>Spermatophyta</taxon>
        <taxon>Magnoliopsida</taxon>
        <taxon>Liliopsida</taxon>
        <taxon>Poales</taxon>
        <taxon>Poaceae</taxon>
        <taxon>BOP clade</taxon>
        <taxon>Oryzoideae</taxon>
        <taxon>Oryzeae</taxon>
        <taxon>Oryzinae</taxon>
        <taxon>Oryza</taxon>
    </lineage>
</organism>
<keyword evidence="3" id="KW-1185">Reference proteome</keyword>
<dbReference type="EnsemblPlants" id="ONIVA02G06590.1">
    <property type="protein sequence ID" value="ONIVA02G06590.1"/>
    <property type="gene ID" value="ONIVA02G06590"/>
</dbReference>
<name>A0A0E0G2B8_ORYNI</name>
<accession>A0A0E0G2B8</accession>
<dbReference type="HOGENOM" id="CLU_2780202_0_0_1"/>
<sequence>MRGTAAAAIRATASIGGAARRIGPPLCRAPSPPAAGHAGSPPRRVEDAATIHAQGKMREEGREEGKRER</sequence>
<proteinExistence type="predicted"/>
<feature type="compositionally biased region" description="Basic and acidic residues" evidence="1">
    <location>
        <begin position="56"/>
        <end position="69"/>
    </location>
</feature>
<dbReference type="AlphaFoldDB" id="A0A0E0G2B8"/>
<evidence type="ECO:0000256" key="1">
    <source>
        <dbReference type="SAM" id="MobiDB-lite"/>
    </source>
</evidence>
<dbReference type="Gramene" id="ONIVA02G06590.1">
    <property type="protein sequence ID" value="ONIVA02G06590.1"/>
    <property type="gene ID" value="ONIVA02G06590"/>
</dbReference>
<evidence type="ECO:0000313" key="2">
    <source>
        <dbReference type="EnsemblPlants" id="ONIVA02G06590.1"/>
    </source>
</evidence>
<reference evidence="2" key="1">
    <citation type="submission" date="2015-04" db="UniProtKB">
        <authorList>
            <consortium name="EnsemblPlants"/>
        </authorList>
    </citation>
    <scope>IDENTIFICATION</scope>
    <source>
        <strain evidence="2">SL10</strain>
    </source>
</reference>